<keyword evidence="4 8" id="KW-0812">Transmembrane</keyword>
<evidence type="ECO:0000256" key="1">
    <source>
        <dbReference type="ARBA" id="ARBA00004251"/>
    </source>
</evidence>
<dbReference type="SMART" id="SM00241">
    <property type="entry name" value="ZP"/>
    <property type="match status" value="1"/>
</dbReference>
<sequence length="350" mass="38503">MQFTLPGAFGGALVVRGHATDDACRKNVEAVPREDSRIVEFELFDEKCGLKRTDSIEPAGTNYSAVINVLNHRFLVTDQDHGYLVQCFIGKAESDTDVETFLNVSPDLGFSETISLQSVPPTCNYTLRRDSVNGPIMQNGTIGQTMFHRWECDGGEQANDVYGIQIHDCFAGNDVDHQYPIVDAKGCTPDVKILSPVMYSEQSLLAYAQSKVFTVADVERLRFHCKVRLCTRDGDGCEGVTPPQCEQTISTDLITRLARNEAMSVQQALTSEVKTSIDIRPVHRSLTIASAPQILSEMVLTPEFFLGLVIISSLLFIAAVIIPRICRKRTQKEDGSVSDLECGTSIASSN</sequence>
<keyword evidence="11" id="KW-1185">Reference proteome</keyword>
<evidence type="ECO:0000256" key="5">
    <source>
        <dbReference type="ARBA" id="ARBA00022729"/>
    </source>
</evidence>
<dbReference type="InterPro" id="IPR057475">
    <property type="entry name" value="CUT_C"/>
</dbReference>
<reference evidence="10 11" key="1">
    <citation type="journal article" date="2015" name="Genome Biol.">
        <title>Comparative genomics of Steinernema reveals deeply conserved gene regulatory networks.</title>
        <authorList>
            <person name="Dillman A.R."/>
            <person name="Macchietto M."/>
            <person name="Porter C.F."/>
            <person name="Rogers A."/>
            <person name="Williams B."/>
            <person name="Antoshechkin I."/>
            <person name="Lee M.M."/>
            <person name="Goodwin Z."/>
            <person name="Lu X."/>
            <person name="Lewis E.E."/>
            <person name="Goodrich-Blair H."/>
            <person name="Stock S.P."/>
            <person name="Adams B.J."/>
            <person name="Sternberg P.W."/>
            <person name="Mortazavi A."/>
        </authorList>
    </citation>
    <scope>NUCLEOTIDE SEQUENCE [LARGE SCALE GENOMIC DNA]</scope>
    <source>
        <strain evidence="10 11">ALL</strain>
    </source>
</reference>
<dbReference type="Pfam" id="PF25301">
    <property type="entry name" value="CUT_C"/>
    <property type="match status" value="1"/>
</dbReference>
<keyword evidence="6 8" id="KW-1133">Transmembrane helix</keyword>
<accession>A0A4U5M8Q3</accession>
<dbReference type="OrthoDB" id="10256829at2759"/>
<dbReference type="GO" id="GO:0005886">
    <property type="term" value="C:plasma membrane"/>
    <property type="evidence" value="ECO:0007669"/>
    <property type="project" value="UniProtKB-SubCell"/>
</dbReference>
<organism evidence="10 11">
    <name type="scientific">Steinernema carpocapsae</name>
    <name type="common">Entomopathogenic nematode</name>
    <dbReference type="NCBI Taxonomy" id="34508"/>
    <lineage>
        <taxon>Eukaryota</taxon>
        <taxon>Metazoa</taxon>
        <taxon>Ecdysozoa</taxon>
        <taxon>Nematoda</taxon>
        <taxon>Chromadorea</taxon>
        <taxon>Rhabditida</taxon>
        <taxon>Tylenchina</taxon>
        <taxon>Panagrolaimomorpha</taxon>
        <taxon>Strongyloidoidea</taxon>
        <taxon>Steinernematidae</taxon>
        <taxon>Steinernema</taxon>
    </lineage>
</organism>
<dbReference type="Proteomes" id="UP000298663">
    <property type="component" value="Unassembled WGS sequence"/>
</dbReference>
<comment type="subcellular location">
    <subcellularLocation>
        <location evidence="1">Cell membrane</location>
        <topology evidence="1">Single-pass type I membrane protein</topology>
    </subcellularLocation>
</comment>
<proteinExistence type="predicted"/>
<name>A0A4U5M8Q3_STECR</name>
<gene>
    <name evidence="10" type="ORF">L596_025748</name>
</gene>
<dbReference type="PANTHER" id="PTHR22907">
    <property type="entry name" value="GH04558P"/>
    <property type="match status" value="1"/>
</dbReference>
<reference evidence="10 11" key="2">
    <citation type="journal article" date="2019" name="G3 (Bethesda)">
        <title>Hybrid Assembly of the Genome of the Entomopathogenic Nematode Steinernema carpocapsae Identifies the X-Chromosome.</title>
        <authorList>
            <person name="Serra L."/>
            <person name="Macchietto M."/>
            <person name="Macias-Munoz A."/>
            <person name="McGill C.J."/>
            <person name="Rodriguez I.M."/>
            <person name="Rodriguez B."/>
            <person name="Murad R."/>
            <person name="Mortazavi A."/>
        </authorList>
    </citation>
    <scope>NUCLEOTIDE SEQUENCE [LARGE SCALE GENOMIC DNA]</scope>
    <source>
        <strain evidence="10 11">ALL</strain>
    </source>
</reference>
<dbReference type="PROSITE" id="PS51034">
    <property type="entry name" value="ZP_2"/>
    <property type="match status" value="1"/>
</dbReference>
<dbReference type="InterPro" id="IPR056953">
    <property type="entry name" value="CUT_N"/>
</dbReference>
<evidence type="ECO:0000256" key="7">
    <source>
        <dbReference type="ARBA" id="ARBA00023136"/>
    </source>
</evidence>
<keyword evidence="2" id="KW-0193">Cuticle</keyword>
<dbReference type="EMBL" id="AZBU02000009">
    <property type="protein sequence ID" value="TKR65330.1"/>
    <property type="molecule type" value="Genomic_DNA"/>
</dbReference>
<evidence type="ECO:0000256" key="6">
    <source>
        <dbReference type="ARBA" id="ARBA00022989"/>
    </source>
</evidence>
<evidence type="ECO:0000256" key="8">
    <source>
        <dbReference type="SAM" id="Phobius"/>
    </source>
</evidence>
<evidence type="ECO:0000256" key="2">
    <source>
        <dbReference type="ARBA" id="ARBA00022460"/>
    </source>
</evidence>
<feature type="domain" description="ZP" evidence="9">
    <location>
        <begin position="1"/>
        <end position="244"/>
    </location>
</feature>
<evidence type="ECO:0000313" key="11">
    <source>
        <dbReference type="Proteomes" id="UP000298663"/>
    </source>
</evidence>
<dbReference type="Pfam" id="PF25057">
    <property type="entry name" value="CUT_N"/>
    <property type="match status" value="1"/>
</dbReference>
<protein>
    <recommendedName>
        <fullName evidence="9">ZP domain-containing protein</fullName>
    </recommendedName>
</protein>
<dbReference type="InterPro" id="IPR051962">
    <property type="entry name" value="Cuticlin"/>
</dbReference>
<dbReference type="GO" id="GO:0042302">
    <property type="term" value="F:structural constituent of cuticle"/>
    <property type="evidence" value="ECO:0007669"/>
    <property type="project" value="UniProtKB-KW"/>
</dbReference>
<evidence type="ECO:0000256" key="3">
    <source>
        <dbReference type="ARBA" id="ARBA00022475"/>
    </source>
</evidence>
<dbReference type="InterPro" id="IPR001507">
    <property type="entry name" value="ZP_dom"/>
</dbReference>
<evidence type="ECO:0000313" key="10">
    <source>
        <dbReference type="EMBL" id="TKR65330.1"/>
    </source>
</evidence>
<keyword evidence="7 8" id="KW-0472">Membrane</keyword>
<dbReference type="AlphaFoldDB" id="A0A4U5M8Q3"/>
<evidence type="ECO:0000259" key="9">
    <source>
        <dbReference type="PROSITE" id="PS51034"/>
    </source>
</evidence>
<comment type="caution">
    <text evidence="10">The sequence shown here is derived from an EMBL/GenBank/DDBJ whole genome shotgun (WGS) entry which is preliminary data.</text>
</comment>
<dbReference type="STRING" id="34508.A0A4U5M8Q3"/>
<feature type="transmembrane region" description="Helical" evidence="8">
    <location>
        <begin position="304"/>
        <end position="322"/>
    </location>
</feature>
<keyword evidence="5" id="KW-0732">Signal</keyword>
<dbReference type="PANTHER" id="PTHR22907:SF40">
    <property type="entry name" value="TRANSMEMBRANE PROTEIN-RELATED"/>
    <property type="match status" value="1"/>
</dbReference>
<keyword evidence="3" id="KW-1003">Cell membrane</keyword>
<evidence type="ECO:0000256" key="4">
    <source>
        <dbReference type="ARBA" id="ARBA00022692"/>
    </source>
</evidence>